<dbReference type="InterPro" id="IPR025944">
    <property type="entry name" value="Sigma_54_int_dom_CS"/>
</dbReference>
<dbReference type="InterPro" id="IPR002197">
    <property type="entry name" value="HTH_Fis"/>
</dbReference>
<dbReference type="Pfam" id="PF02954">
    <property type="entry name" value="HTH_8"/>
    <property type="match status" value="1"/>
</dbReference>
<sequence length="512" mass="53843">MAGVTGAAYIRRYASERPGEAAVPAGPVVPVPGTVPPAGVAPSSPARVRASWQRSERYGVTPEEVVPVYVDGVPTDSLFYECGAEVVRGLHGTLAGEPVGFMLTDPQGLVLARWCDDETINRSLDRVHLAPGFYFGEQTAGTNGLALALADRVPTLVHGPEHYVAPLRRYTCAAVPVLDPRTGGLVGSINLTTWSDASSDLLLALAQAAAGNTAALMQVRAGGQLLRAAPRGEVFHVLTGRLVDGVADDPCVSPAWQAAVRTVRDAVTGGRLVAVVGEPGAGRTTAASLARRATGLRERVLVARPPEPAEVGEWLTLWTPELHAPDTCVVVAEADTLPVWAAEQLAAEVAAVPAAVGAPGPLVLTGSSYTALPAPLAALVEAVAEVPALRDRSADVEPLARAFARQLRHRDVEFTPRALRALAAHGWPGNVRQLRAVVRAAAARTDLVDVAHLPPEVLSDGSRTLGRLEQLERDEIVRCLSRPGTTVVHAAAELGLSRATLYRKIAQYRISV</sequence>
<evidence type="ECO:0000256" key="4">
    <source>
        <dbReference type="ARBA" id="ARBA00023163"/>
    </source>
</evidence>
<feature type="domain" description="Sigma-54 factor interaction" evidence="5">
    <location>
        <begin position="385"/>
        <end position="443"/>
    </location>
</feature>
<dbReference type="EMBL" id="BMMI01000001">
    <property type="protein sequence ID" value="GGL53680.1"/>
    <property type="molecule type" value="Genomic_DNA"/>
</dbReference>
<evidence type="ECO:0000313" key="6">
    <source>
        <dbReference type="EMBL" id="GGL53680.1"/>
    </source>
</evidence>
<evidence type="ECO:0000259" key="5">
    <source>
        <dbReference type="PROSITE" id="PS50045"/>
    </source>
</evidence>
<keyword evidence="1" id="KW-0547">Nucleotide-binding</keyword>
<dbReference type="PANTHER" id="PTHR32071">
    <property type="entry name" value="TRANSCRIPTIONAL REGULATORY PROTEIN"/>
    <property type="match status" value="1"/>
</dbReference>
<dbReference type="SUPFAM" id="SSF46689">
    <property type="entry name" value="Homeodomain-like"/>
    <property type="match status" value="1"/>
</dbReference>
<dbReference type="InterPro" id="IPR027417">
    <property type="entry name" value="P-loop_NTPase"/>
</dbReference>
<organism evidence="6 7">
    <name type="scientific">Modestobacter marinus</name>
    <dbReference type="NCBI Taxonomy" id="477641"/>
    <lineage>
        <taxon>Bacteria</taxon>
        <taxon>Bacillati</taxon>
        <taxon>Actinomycetota</taxon>
        <taxon>Actinomycetes</taxon>
        <taxon>Geodermatophilales</taxon>
        <taxon>Geodermatophilaceae</taxon>
        <taxon>Modestobacter</taxon>
    </lineage>
</organism>
<dbReference type="InterPro" id="IPR058031">
    <property type="entry name" value="AAA_lid_NorR"/>
</dbReference>
<dbReference type="Gene3D" id="1.10.8.60">
    <property type="match status" value="1"/>
</dbReference>
<proteinExistence type="predicted"/>
<gene>
    <name evidence="6" type="ORF">GCM10011589_07190</name>
</gene>
<dbReference type="Pfam" id="PF25601">
    <property type="entry name" value="AAA_lid_14"/>
    <property type="match status" value="1"/>
</dbReference>
<dbReference type="InterPro" id="IPR002078">
    <property type="entry name" value="Sigma_54_int"/>
</dbReference>
<evidence type="ECO:0000256" key="3">
    <source>
        <dbReference type="ARBA" id="ARBA00023015"/>
    </source>
</evidence>
<comment type="caution">
    <text evidence="6">The sequence shown here is derived from an EMBL/GenBank/DDBJ whole genome shotgun (WGS) entry which is preliminary data.</text>
</comment>
<accession>A0ABQ2FU16</accession>
<dbReference type="Gene3D" id="3.30.450.40">
    <property type="match status" value="1"/>
</dbReference>
<dbReference type="SUPFAM" id="SSF52540">
    <property type="entry name" value="P-loop containing nucleoside triphosphate hydrolases"/>
    <property type="match status" value="1"/>
</dbReference>
<reference evidence="7" key="1">
    <citation type="journal article" date="2019" name="Int. J. Syst. Evol. Microbiol.">
        <title>The Global Catalogue of Microorganisms (GCM) 10K type strain sequencing project: providing services to taxonomists for standard genome sequencing and annotation.</title>
        <authorList>
            <consortium name="The Broad Institute Genomics Platform"/>
            <consortium name="The Broad Institute Genome Sequencing Center for Infectious Disease"/>
            <person name="Wu L."/>
            <person name="Ma J."/>
        </authorList>
    </citation>
    <scope>NUCLEOTIDE SEQUENCE [LARGE SCALE GENOMIC DNA]</scope>
    <source>
        <strain evidence="7">CGMCC 4.5581</strain>
    </source>
</reference>
<dbReference type="InterPro" id="IPR029016">
    <property type="entry name" value="GAF-like_dom_sf"/>
</dbReference>
<dbReference type="Proteomes" id="UP000648663">
    <property type="component" value="Unassembled WGS sequence"/>
</dbReference>
<keyword evidence="4" id="KW-0804">Transcription</keyword>
<evidence type="ECO:0000313" key="7">
    <source>
        <dbReference type="Proteomes" id="UP000648663"/>
    </source>
</evidence>
<dbReference type="InterPro" id="IPR009057">
    <property type="entry name" value="Homeodomain-like_sf"/>
</dbReference>
<keyword evidence="7" id="KW-1185">Reference proteome</keyword>
<keyword evidence="2" id="KW-0067">ATP-binding</keyword>
<dbReference type="PROSITE" id="PS50045">
    <property type="entry name" value="SIGMA54_INTERACT_4"/>
    <property type="match status" value="1"/>
</dbReference>
<keyword evidence="3" id="KW-0805">Transcription regulation</keyword>
<evidence type="ECO:0000256" key="2">
    <source>
        <dbReference type="ARBA" id="ARBA00022840"/>
    </source>
</evidence>
<dbReference type="PROSITE" id="PS00688">
    <property type="entry name" value="SIGMA54_INTERACT_3"/>
    <property type="match status" value="1"/>
</dbReference>
<dbReference type="Gene3D" id="1.10.10.60">
    <property type="entry name" value="Homeodomain-like"/>
    <property type="match status" value="1"/>
</dbReference>
<protein>
    <recommendedName>
        <fullName evidence="5">Sigma-54 factor interaction domain-containing protein</fullName>
    </recommendedName>
</protein>
<name>A0ABQ2FU16_9ACTN</name>
<evidence type="ECO:0000256" key="1">
    <source>
        <dbReference type="ARBA" id="ARBA00022741"/>
    </source>
</evidence>